<organism evidence="1 2">
    <name type="scientific">Cryptosporangium japonicum</name>
    <dbReference type="NCBI Taxonomy" id="80872"/>
    <lineage>
        <taxon>Bacteria</taxon>
        <taxon>Bacillati</taxon>
        <taxon>Actinomycetota</taxon>
        <taxon>Actinomycetes</taxon>
        <taxon>Cryptosporangiales</taxon>
        <taxon>Cryptosporangiaceae</taxon>
        <taxon>Cryptosporangium</taxon>
    </lineage>
</organism>
<gene>
    <name evidence="1" type="ORF">GCM10009539_33440</name>
</gene>
<accession>A0ABN0UBS4</accession>
<proteinExistence type="predicted"/>
<name>A0ABN0UBS4_9ACTN</name>
<dbReference type="Proteomes" id="UP001500967">
    <property type="component" value="Unassembled WGS sequence"/>
</dbReference>
<dbReference type="EMBL" id="BAAAGX010000013">
    <property type="protein sequence ID" value="GAA0245361.1"/>
    <property type="molecule type" value="Genomic_DNA"/>
</dbReference>
<evidence type="ECO:0000313" key="2">
    <source>
        <dbReference type="Proteomes" id="UP001500967"/>
    </source>
</evidence>
<keyword evidence="2" id="KW-1185">Reference proteome</keyword>
<reference evidence="1 2" key="1">
    <citation type="journal article" date="2019" name="Int. J. Syst. Evol. Microbiol.">
        <title>The Global Catalogue of Microorganisms (GCM) 10K type strain sequencing project: providing services to taxonomists for standard genome sequencing and annotation.</title>
        <authorList>
            <consortium name="The Broad Institute Genomics Platform"/>
            <consortium name="The Broad Institute Genome Sequencing Center for Infectious Disease"/>
            <person name="Wu L."/>
            <person name="Ma J."/>
        </authorList>
    </citation>
    <scope>NUCLEOTIDE SEQUENCE [LARGE SCALE GENOMIC DNA]</scope>
    <source>
        <strain evidence="1 2">JCM 10425</strain>
    </source>
</reference>
<evidence type="ECO:0000313" key="1">
    <source>
        <dbReference type="EMBL" id="GAA0245361.1"/>
    </source>
</evidence>
<sequence>MPSESVSGARTMRCDASLPSCEVTAAWKASNDVLLVGAVTTWSFGCAKSGRWKVPSGVTIA</sequence>
<protein>
    <submittedName>
        <fullName evidence="1">Uncharacterized protein</fullName>
    </submittedName>
</protein>
<comment type="caution">
    <text evidence="1">The sequence shown here is derived from an EMBL/GenBank/DDBJ whole genome shotgun (WGS) entry which is preliminary data.</text>
</comment>